<name>A0A6J5YEZ4_9ZZZZ</name>
<dbReference type="InterPro" id="IPR017972">
    <property type="entry name" value="Cyt_P450_CS"/>
</dbReference>
<dbReference type="GO" id="GO:0020037">
    <property type="term" value="F:heme binding"/>
    <property type="evidence" value="ECO:0007669"/>
    <property type="project" value="InterPro"/>
</dbReference>
<accession>A0A6J5YEZ4</accession>
<dbReference type="EMBL" id="CAEMXZ010000095">
    <property type="protein sequence ID" value="CAB4324025.1"/>
    <property type="molecule type" value="Genomic_DNA"/>
</dbReference>
<reference evidence="2" key="1">
    <citation type="submission" date="2020-05" db="EMBL/GenBank/DDBJ databases">
        <authorList>
            <person name="Chiriac C."/>
            <person name="Salcher M."/>
            <person name="Ghai R."/>
            <person name="Kavagutti S V."/>
        </authorList>
    </citation>
    <scope>NUCLEOTIDE SEQUENCE</scope>
</reference>
<gene>
    <name evidence="2" type="ORF">UFOPK1392_01788</name>
</gene>
<dbReference type="Gene3D" id="1.10.630.10">
    <property type="entry name" value="Cytochrome P450"/>
    <property type="match status" value="1"/>
</dbReference>
<dbReference type="InterPro" id="IPR001128">
    <property type="entry name" value="Cyt_P450"/>
</dbReference>
<organism evidence="2">
    <name type="scientific">freshwater metagenome</name>
    <dbReference type="NCBI Taxonomy" id="449393"/>
    <lineage>
        <taxon>unclassified sequences</taxon>
        <taxon>metagenomes</taxon>
        <taxon>ecological metagenomes</taxon>
    </lineage>
</organism>
<dbReference type="PANTHER" id="PTHR46696">
    <property type="entry name" value="P450, PUTATIVE (EUROFUNG)-RELATED"/>
    <property type="match status" value="1"/>
</dbReference>
<sequence length="403" mass="44448">MTEPTEVTITSYEEAREAFRQKHLRQALYDAGDVVMADVLVNLHGDAHRSRRRLENRLFRRDSQALYERELFPPIVSETLGPYIAAGSAELVGLSHQMMMNLAAFTSGVDRPLGTPEETFRLYSYLMLFIEGATLAHFSGDREAKRAEVAAALAAFDTEFLQPSIHRRQEAIALFERGEISEEQLPRDVLTVLLRNRDDLALPDEVVLRETCFYLLAGAHTSATAFVRTLDAIFEMASTAPADAERARRDMGFLQRCVHETIRLQPSSPVAMRWAMEEIELAGGRRISPGDKVVIDLMAANRDTAAFGDTAQVHDPHRHLASGVAPWGLSFGLGMHACIGQELAAGTDAIGDVNAQDQLYGLVPVALHAVLAAGVRPDPSDPARRDPASERGYWAKYPVVFGP</sequence>
<comment type="similarity">
    <text evidence="1">Belongs to the cytochrome P450 family.</text>
</comment>
<evidence type="ECO:0000313" key="2">
    <source>
        <dbReference type="EMBL" id="CAB4324025.1"/>
    </source>
</evidence>
<dbReference type="AlphaFoldDB" id="A0A6J5YEZ4"/>
<protein>
    <submittedName>
        <fullName evidence="2">Unannotated protein</fullName>
    </submittedName>
</protein>
<dbReference type="Pfam" id="PF00067">
    <property type="entry name" value="p450"/>
    <property type="match status" value="1"/>
</dbReference>
<dbReference type="PROSITE" id="PS00086">
    <property type="entry name" value="CYTOCHROME_P450"/>
    <property type="match status" value="1"/>
</dbReference>
<evidence type="ECO:0000256" key="1">
    <source>
        <dbReference type="ARBA" id="ARBA00010617"/>
    </source>
</evidence>
<dbReference type="GO" id="GO:0004497">
    <property type="term" value="F:monooxygenase activity"/>
    <property type="evidence" value="ECO:0007669"/>
    <property type="project" value="InterPro"/>
</dbReference>
<dbReference type="GO" id="GO:0016705">
    <property type="term" value="F:oxidoreductase activity, acting on paired donors, with incorporation or reduction of molecular oxygen"/>
    <property type="evidence" value="ECO:0007669"/>
    <property type="project" value="InterPro"/>
</dbReference>
<dbReference type="GO" id="GO:0005506">
    <property type="term" value="F:iron ion binding"/>
    <property type="evidence" value="ECO:0007669"/>
    <property type="project" value="InterPro"/>
</dbReference>
<dbReference type="PANTHER" id="PTHR46696:SF1">
    <property type="entry name" value="CYTOCHROME P450 YJIB-RELATED"/>
    <property type="match status" value="1"/>
</dbReference>
<proteinExistence type="inferred from homology"/>
<dbReference type="InterPro" id="IPR036396">
    <property type="entry name" value="Cyt_P450_sf"/>
</dbReference>
<dbReference type="CDD" id="cd00302">
    <property type="entry name" value="cytochrome_P450"/>
    <property type="match status" value="1"/>
</dbReference>
<dbReference type="SUPFAM" id="SSF48264">
    <property type="entry name" value="Cytochrome P450"/>
    <property type="match status" value="1"/>
</dbReference>